<feature type="region of interest" description="Disordered" evidence="2">
    <location>
        <begin position="198"/>
        <end position="232"/>
    </location>
</feature>
<sequence>MSYEQYPELENLIQDPEFVQDLFFNLQSAIGRCCKERYGDQYARVINNAGFLLQLFRALAAVHSNIPAENSAGCPRLVGEQHNEGEFFQASYSNPQDPYNPQASILDTLYPQDGMDHRSPTRVELAQQAIADLERQLSEDTAMSGTHQLQQQQHHTQPPSSSPEIYQPGITSASNPQTEQMSAQQHFSLSQARLLNGQNPRQSAMNPTSDSGDSSGTSSDLSLAGVRKQGPKRTAGRYFCPVEDCPKRGESMQKCRLEDHMAHHDPSRRTQCPSCGKVYMHSRTCNDHHKKVHKMDLKTWHEQQADQHRQQAVDLENLEESSIGAEMME</sequence>
<evidence type="ECO:0000313" key="4">
    <source>
        <dbReference type="EMBL" id="RPA97025.1"/>
    </source>
</evidence>
<dbReference type="Gene3D" id="3.30.160.60">
    <property type="entry name" value="Classic Zinc Finger"/>
    <property type="match status" value="1"/>
</dbReference>
<name>A0A3N4JFH9_9PEZI</name>
<dbReference type="EMBL" id="ML120409">
    <property type="protein sequence ID" value="RPA97025.1"/>
    <property type="molecule type" value="Genomic_DNA"/>
</dbReference>
<accession>A0A3N4JFH9</accession>
<feature type="compositionally biased region" description="Polar residues" evidence="2">
    <location>
        <begin position="169"/>
        <end position="185"/>
    </location>
</feature>
<keyword evidence="1" id="KW-0862">Zinc</keyword>
<dbReference type="OrthoDB" id="5362011at2759"/>
<evidence type="ECO:0000256" key="2">
    <source>
        <dbReference type="SAM" id="MobiDB-lite"/>
    </source>
</evidence>
<dbReference type="PROSITE" id="PS50157">
    <property type="entry name" value="ZINC_FINGER_C2H2_2"/>
    <property type="match status" value="1"/>
</dbReference>
<keyword evidence="1" id="KW-0863">Zinc-finger</keyword>
<feature type="compositionally biased region" description="Low complexity" evidence="2">
    <location>
        <begin position="146"/>
        <end position="163"/>
    </location>
</feature>
<protein>
    <recommendedName>
        <fullName evidence="3">C2H2-type domain-containing protein</fullName>
    </recommendedName>
</protein>
<gene>
    <name evidence="4" type="ORF">L873DRAFT_1692616</name>
</gene>
<dbReference type="AlphaFoldDB" id="A0A3N4JFH9"/>
<proteinExistence type="predicted"/>
<evidence type="ECO:0000256" key="1">
    <source>
        <dbReference type="PROSITE-ProRule" id="PRU00042"/>
    </source>
</evidence>
<keyword evidence="5" id="KW-1185">Reference proteome</keyword>
<dbReference type="InterPro" id="IPR013087">
    <property type="entry name" value="Znf_C2H2_type"/>
</dbReference>
<keyword evidence="1" id="KW-0479">Metal-binding</keyword>
<feature type="region of interest" description="Disordered" evidence="2">
    <location>
        <begin position="140"/>
        <end position="185"/>
    </location>
</feature>
<organism evidence="4 5">
    <name type="scientific">Choiromyces venosus 120613-1</name>
    <dbReference type="NCBI Taxonomy" id="1336337"/>
    <lineage>
        <taxon>Eukaryota</taxon>
        <taxon>Fungi</taxon>
        <taxon>Dikarya</taxon>
        <taxon>Ascomycota</taxon>
        <taxon>Pezizomycotina</taxon>
        <taxon>Pezizomycetes</taxon>
        <taxon>Pezizales</taxon>
        <taxon>Tuberaceae</taxon>
        <taxon>Choiromyces</taxon>
    </lineage>
</organism>
<reference evidence="4 5" key="1">
    <citation type="journal article" date="2018" name="Nat. Ecol. Evol.">
        <title>Pezizomycetes genomes reveal the molecular basis of ectomycorrhizal truffle lifestyle.</title>
        <authorList>
            <person name="Murat C."/>
            <person name="Payen T."/>
            <person name="Noel B."/>
            <person name="Kuo A."/>
            <person name="Morin E."/>
            <person name="Chen J."/>
            <person name="Kohler A."/>
            <person name="Krizsan K."/>
            <person name="Balestrini R."/>
            <person name="Da Silva C."/>
            <person name="Montanini B."/>
            <person name="Hainaut M."/>
            <person name="Levati E."/>
            <person name="Barry K.W."/>
            <person name="Belfiori B."/>
            <person name="Cichocki N."/>
            <person name="Clum A."/>
            <person name="Dockter R.B."/>
            <person name="Fauchery L."/>
            <person name="Guy J."/>
            <person name="Iotti M."/>
            <person name="Le Tacon F."/>
            <person name="Lindquist E.A."/>
            <person name="Lipzen A."/>
            <person name="Malagnac F."/>
            <person name="Mello A."/>
            <person name="Molinier V."/>
            <person name="Miyauchi S."/>
            <person name="Poulain J."/>
            <person name="Riccioni C."/>
            <person name="Rubini A."/>
            <person name="Sitrit Y."/>
            <person name="Splivallo R."/>
            <person name="Traeger S."/>
            <person name="Wang M."/>
            <person name="Zifcakova L."/>
            <person name="Wipf D."/>
            <person name="Zambonelli A."/>
            <person name="Paolocci F."/>
            <person name="Nowrousian M."/>
            <person name="Ottonello S."/>
            <person name="Baldrian P."/>
            <person name="Spatafora J.W."/>
            <person name="Henrissat B."/>
            <person name="Nagy L.G."/>
            <person name="Aury J.M."/>
            <person name="Wincker P."/>
            <person name="Grigoriev I.V."/>
            <person name="Bonfante P."/>
            <person name="Martin F.M."/>
        </authorList>
    </citation>
    <scope>NUCLEOTIDE SEQUENCE [LARGE SCALE GENOMIC DNA]</scope>
    <source>
        <strain evidence="4 5">120613-1</strain>
    </source>
</reference>
<dbReference type="Proteomes" id="UP000276215">
    <property type="component" value="Unassembled WGS sequence"/>
</dbReference>
<dbReference type="GO" id="GO:0008270">
    <property type="term" value="F:zinc ion binding"/>
    <property type="evidence" value="ECO:0007669"/>
    <property type="project" value="UniProtKB-KW"/>
</dbReference>
<feature type="compositionally biased region" description="Low complexity" evidence="2">
    <location>
        <begin position="208"/>
        <end position="223"/>
    </location>
</feature>
<feature type="compositionally biased region" description="Polar residues" evidence="2">
    <location>
        <begin position="198"/>
        <end position="207"/>
    </location>
</feature>
<feature type="domain" description="C2H2-type" evidence="3">
    <location>
        <begin position="270"/>
        <end position="298"/>
    </location>
</feature>
<dbReference type="PROSITE" id="PS00028">
    <property type="entry name" value="ZINC_FINGER_C2H2_1"/>
    <property type="match status" value="1"/>
</dbReference>
<evidence type="ECO:0000259" key="3">
    <source>
        <dbReference type="PROSITE" id="PS50157"/>
    </source>
</evidence>
<evidence type="ECO:0000313" key="5">
    <source>
        <dbReference type="Proteomes" id="UP000276215"/>
    </source>
</evidence>